<protein>
    <recommendedName>
        <fullName evidence="1">Phosphoribulokinase/uridine kinase domain-containing protein</fullName>
    </recommendedName>
</protein>
<evidence type="ECO:0000313" key="3">
    <source>
        <dbReference type="Proteomes" id="UP000034525"/>
    </source>
</evidence>
<organism evidence="2 3">
    <name type="scientific">Candidatus Woesebacteria bacterium GW2011_GWA1_44_23</name>
    <dbReference type="NCBI Taxonomy" id="1618558"/>
    <lineage>
        <taxon>Bacteria</taxon>
        <taxon>Candidatus Woeseibacteriota</taxon>
    </lineage>
</organism>
<dbReference type="SUPFAM" id="SSF52540">
    <property type="entry name" value="P-loop containing nucleoside triphosphate hydrolases"/>
    <property type="match status" value="1"/>
</dbReference>
<dbReference type="InterPro" id="IPR027417">
    <property type="entry name" value="P-loop_NTPase"/>
</dbReference>
<dbReference type="AlphaFoldDB" id="A0A837I8P6"/>
<comment type="caution">
    <text evidence="2">The sequence shown here is derived from an EMBL/GenBank/DDBJ whole genome shotgun (WGS) entry which is preliminary data.</text>
</comment>
<sequence length="275" mass="31229">MSNEMIANRAFVIAVSGASAAGKSTISTILSSEIPQCTVLNMDDYLKGWGIGLLNHDSGNPNRPYFARLNPNVYDLKKLHEDLIQLKDGKSIEKPVFDEIMKRPCGIRIFEPSKVLVLDGIYSLESPFLELGDVPILIEASLHDRLFRKVVRNSISYKQDINDIIHTYLTDDEPTYPYYKDEFRAKARLIVNNSSNPVRDFAIYPGKQTAIYPGIGSNIIPKTENGTLHMGERLEIVWSHDEQRSLMYTVGNKVLINNIINPDTYELLKNYYEVK</sequence>
<dbReference type="Pfam" id="PF00485">
    <property type="entry name" value="PRK"/>
    <property type="match status" value="1"/>
</dbReference>
<reference evidence="2 3" key="1">
    <citation type="journal article" date="2015" name="Nature">
        <title>rRNA introns, odd ribosomes, and small enigmatic genomes across a large radiation of phyla.</title>
        <authorList>
            <person name="Brown C.T."/>
            <person name="Hug L.A."/>
            <person name="Thomas B.C."/>
            <person name="Sharon I."/>
            <person name="Castelle C.J."/>
            <person name="Singh A."/>
            <person name="Wilkins M.J."/>
            <person name="Williams K.H."/>
            <person name="Banfield J.F."/>
        </authorList>
    </citation>
    <scope>NUCLEOTIDE SEQUENCE [LARGE SCALE GENOMIC DNA]</scope>
</reference>
<dbReference type="GO" id="GO:0005524">
    <property type="term" value="F:ATP binding"/>
    <property type="evidence" value="ECO:0007669"/>
    <property type="project" value="InterPro"/>
</dbReference>
<accession>A0A837I8P6</accession>
<dbReference type="EMBL" id="LCIL01000007">
    <property type="protein sequence ID" value="KKT54309.1"/>
    <property type="molecule type" value="Genomic_DNA"/>
</dbReference>
<name>A0A837I8P6_9BACT</name>
<dbReference type="GO" id="GO:0016301">
    <property type="term" value="F:kinase activity"/>
    <property type="evidence" value="ECO:0007669"/>
    <property type="project" value="InterPro"/>
</dbReference>
<evidence type="ECO:0000313" key="2">
    <source>
        <dbReference type="EMBL" id="KKT54309.1"/>
    </source>
</evidence>
<proteinExistence type="predicted"/>
<gene>
    <name evidence="2" type="ORF">UW47_C0007G0029</name>
</gene>
<feature type="domain" description="Phosphoribulokinase/uridine kinase" evidence="1">
    <location>
        <begin position="12"/>
        <end position="192"/>
    </location>
</feature>
<dbReference type="InterPro" id="IPR006083">
    <property type="entry name" value="PRK/URK"/>
</dbReference>
<dbReference type="Proteomes" id="UP000034525">
    <property type="component" value="Unassembled WGS sequence"/>
</dbReference>
<dbReference type="PANTHER" id="PTHR10285">
    <property type="entry name" value="URIDINE KINASE"/>
    <property type="match status" value="1"/>
</dbReference>
<evidence type="ECO:0000259" key="1">
    <source>
        <dbReference type="Pfam" id="PF00485"/>
    </source>
</evidence>
<dbReference type="Gene3D" id="3.40.50.300">
    <property type="entry name" value="P-loop containing nucleotide triphosphate hydrolases"/>
    <property type="match status" value="1"/>
</dbReference>